<protein>
    <submittedName>
        <fullName evidence="2">Uncharacterized protein</fullName>
    </submittedName>
</protein>
<reference evidence="3" key="1">
    <citation type="journal article" date="2015" name="Proc. Natl. Acad. Sci. U.S.A.">
        <title>Genome sequencing of adzuki bean (Vigna angularis) provides insight into high starch and low fat accumulation and domestication.</title>
        <authorList>
            <person name="Yang K."/>
            <person name="Tian Z."/>
            <person name="Chen C."/>
            <person name="Luo L."/>
            <person name="Zhao B."/>
            <person name="Wang Z."/>
            <person name="Yu L."/>
            <person name="Li Y."/>
            <person name="Sun Y."/>
            <person name="Li W."/>
            <person name="Chen Y."/>
            <person name="Li Y."/>
            <person name="Zhang Y."/>
            <person name="Ai D."/>
            <person name="Zhao J."/>
            <person name="Shang C."/>
            <person name="Ma Y."/>
            <person name="Wu B."/>
            <person name="Wang M."/>
            <person name="Gao L."/>
            <person name="Sun D."/>
            <person name="Zhang P."/>
            <person name="Guo F."/>
            <person name="Wang W."/>
            <person name="Li Y."/>
            <person name="Wang J."/>
            <person name="Varshney R.K."/>
            <person name="Wang J."/>
            <person name="Ling H.Q."/>
            <person name="Wan P."/>
        </authorList>
    </citation>
    <scope>NUCLEOTIDE SEQUENCE</scope>
    <source>
        <strain evidence="3">cv. Jingnong 6</strain>
    </source>
</reference>
<dbReference type="Proteomes" id="UP000053144">
    <property type="component" value="Chromosome 7"/>
</dbReference>
<gene>
    <name evidence="2" type="ORF">LR48_Vigan07g144400</name>
</gene>
<feature type="compositionally biased region" description="Basic and acidic residues" evidence="1">
    <location>
        <begin position="197"/>
        <end position="214"/>
    </location>
</feature>
<dbReference type="Gramene" id="KOM47740">
    <property type="protein sequence ID" value="KOM47740"/>
    <property type="gene ID" value="LR48_Vigan07g144400"/>
</dbReference>
<feature type="region of interest" description="Disordered" evidence="1">
    <location>
        <begin position="348"/>
        <end position="369"/>
    </location>
</feature>
<dbReference type="AlphaFoldDB" id="A0A0L9UXZ4"/>
<feature type="compositionally biased region" description="Basic and acidic residues" evidence="1">
    <location>
        <begin position="348"/>
        <end position="360"/>
    </location>
</feature>
<evidence type="ECO:0000313" key="3">
    <source>
        <dbReference type="Proteomes" id="UP000053144"/>
    </source>
</evidence>
<feature type="region of interest" description="Disordered" evidence="1">
    <location>
        <begin position="1"/>
        <end position="23"/>
    </location>
</feature>
<proteinExistence type="predicted"/>
<feature type="region of interest" description="Disordered" evidence="1">
    <location>
        <begin position="42"/>
        <end position="62"/>
    </location>
</feature>
<name>A0A0L9UXZ4_PHAAN</name>
<accession>A0A0L9UXZ4</accession>
<sequence length="629" mass="69399">MSHRCRKPRLSSPRTPPLSPLLRRALSPYPSALKTNKQFRNTVQGGATNPFEGSGELKSMSSNGLTLSKKEVDLVEEGGVDVIGGFAFDVEDGGVVLGFSEEWRGGDRVWRRGGRRCATAKGGERSGKRRKLKMPPHSLLPPYFPSSSCLHHASLSSPNFKFKFNHLQLSQRTLWLPLSRISPETYHSQQPKHKLKIDKGEKESPSVAVSKDDDAAVGNGSDGAWVCCQRQDQKRWWRGGWVAVVNGGQLGRRSPENVGERRESLAKAPVVCDGSRWQPTSLATPQVEHEMFAVTRSLLLFACQWFCVSMGVLCVSIGAPCVSIGAAPLILFVAPSMGERVKVKMESECGKQRHGGEGKRKNNQTFSEKTKENLSKIKRQCSRPRAYRLATSGRFLVGLRKNATCCLAGSIGSTPLLPPSFSLRRLVCLCVSGIRSAALLGFVALLCSGSWLASRCTPQLEVRLAGGAPHLEVRQGLEPQFEVRFAGGGSRIWKCGKVHNRTSKCGFAGMHAAVRSAANTTPDFEWRGCRTRTSLQETTVNDLMRRDIPDERLVPPVRRRRSAEQGLLGGMRRVIRMLQGMLTCRDVTEGTIAYQRTTETLEVARRSVEEYESSTRRGGRHVRGRASFS</sequence>
<feature type="region of interest" description="Disordered" evidence="1">
    <location>
        <begin position="186"/>
        <end position="216"/>
    </location>
</feature>
<organism evidence="2 3">
    <name type="scientific">Phaseolus angularis</name>
    <name type="common">Azuki bean</name>
    <name type="synonym">Vigna angularis</name>
    <dbReference type="NCBI Taxonomy" id="3914"/>
    <lineage>
        <taxon>Eukaryota</taxon>
        <taxon>Viridiplantae</taxon>
        <taxon>Streptophyta</taxon>
        <taxon>Embryophyta</taxon>
        <taxon>Tracheophyta</taxon>
        <taxon>Spermatophyta</taxon>
        <taxon>Magnoliopsida</taxon>
        <taxon>eudicotyledons</taxon>
        <taxon>Gunneridae</taxon>
        <taxon>Pentapetalae</taxon>
        <taxon>rosids</taxon>
        <taxon>fabids</taxon>
        <taxon>Fabales</taxon>
        <taxon>Fabaceae</taxon>
        <taxon>Papilionoideae</taxon>
        <taxon>50 kb inversion clade</taxon>
        <taxon>NPAAA clade</taxon>
        <taxon>indigoferoid/millettioid clade</taxon>
        <taxon>Phaseoleae</taxon>
        <taxon>Vigna</taxon>
    </lineage>
</organism>
<evidence type="ECO:0000313" key="2">
    <source>
        <dbReference type="EMBL" id="KOM47740.1"/>
    </source>
</evidence>
<evidence type="ECO:0000256" key="1">
    <source>
        <dbReference type="SAM" id="MobiDB-lite"/>
    </source>
</evidence>
<dbReference type="EMBL" id="CM003377">
    <property type="protein sequence ID" value="KOM47740.1"/>
    <property type="molecule type" value="Genomic_DNA"/>
</dbReference>